<dbReference type="Pfam" id="PF04011">
    <property type="entry name" value="LemA"/>
    <property type="match status" value="1"/>
</dbReference>
<dbReference type="InterPro" id="IPR023353">
    <property type="entry name" value="LemA-like_dom_sf"/>
</dbReference>
<dbReference type="InterPro" id="IPR007156">
    <property type="entry name" value="MamQ_LemA"/>
</dbReference>
<dbReference type="GO" id="GO:0016020">
    <property type="term" value="C:membrane"/>
    <property type="evidence" value="ECO:0007669"/>
    <property type="project" value="UniProtKB-SubCell"/>
</dbReference>
<evidence type="ECO:0000256" key="3">
    <source>
        <dbReference type="ARBA" id="ARBA00022692"/>
    </source>
</evidence>
<evidence type="ECO:0000256" key="2">
    <source>
        <dbReference type="ARBA" id="ARBA00008854"/>
    </source>
</evidence>
<proteinExistence type="inferred from homology"/>
<dbReference type="Gene3D" id="1.20.1440.20">
    <property type="entry name" value="LemA-like domain"/>
    <property type="match status" value="1"/>
</dbReference>
<evidence type="ECO:0000256" key="4">
    <source>
        <dbReference type="ARBA" id="ARBA00022989"/>
    </source>
</evidence>
<dbReference type="AlphaFoldDB" id="A0A2T5G4Q0"/>
<keyword evidence="4" id="KW-1133">Transmembrane helix</keyword>
<evidence type="ECO:0000256" key="5">
    <source>
        <dbReference type="ARBA" id="ARBA00023136"/>
    </source>
</evidence>
<dbReference type="PANTHER" id="PTHR34478">
    <property type="entry name" value="PROTEIN LEMA"/>
    <property type="match status" value="1"/>
</dbReference>
<comment type="subcellular location">
    <subcellularLocation>
        <location evidence="1">Membrane</location>
        <topology evidence="1">Single-pass membrane protein</topology>
    </subcellularLocation>
</comment>
<dbReference type="SUPFAM" id="SSF140478">
    <property type="entry name" value="LemA-like"/>
    <property type="match status" value="1"/>
</dbReference>
<protein>
    <submittedName>
        <fullName evidence="6">LemA protein</fullName>
    </submittedName>
</protein>
<sequence length="192" mass="22085">MSPWGGRLVLTVLLVLFALVLLVGFYAVGVYNGLVRYRNWIQESWAQIDVQLKRRHDLIPNLVETVKGYMKYEQETLEKVVAMRNLLVAGSPEERVEADNQLTGALRQLFALAENYPDLKANENFLRLQEELTTTENKIAYARQLYNKTVAEYNIRRETFPANLFAGMFGFARVEPLSIPEAEREAPQVRFS</sequence>
<organism evidence="6 7">
    <name type="scientific">Brockia lithotrophica</name>
    <dbReference type="NCBI Taxonomy" id="933949"/>
    <lineage>
        <taxon>Bacteria</taxon>
        <taxon>Bacillati</taxon>
        <taxon>Bacillota</taxon>
        <taxon>Bacilli</taxon>
        <taxon>Bacillales</taxon>
        <taxon>Bacillales Family X. Incertae Sedis</taxon>
        <taxon>Brockia</taxon>
    </lineage>
</organism>
<evidence type="ECO:0000313" key="7">
    <source>
        <dbReference type="Proteomes" id="UP000244016"/>
    </source>
</evidence>
<keyword evidence="3" id="KW-0812">Transmembrane</keyword>
<dbReference type="PANTHER" id="PTHR34478:SF2">
    <property type="entry name" value="MEMBRANE PROTEIN"/>
    <property type="match status" value="1"/>
</dbReference>
<accession>A0A2T5G4Q0</accession>
<evidence type="ECO:0000256" key="1">
    <source>
        <dbReference type="ARBA" id="ARBA00004167"/>
    </source>
</evidence>
<evidence type="ECO:0000313" key="6">
    <source>
        <dbReference type="EMBL" id="PTQ51135.1"/>
    </source>
</evidence>
<dbReference type="Proteomes" id="UP000244016">
    <property type="component" value="Unassembled WGS sequence"/>
</dbReference>
<comment type="caution">
    <text evidence="6">The sequence shown here is derived from an EMBL/GenBank/DDBJ whole genome shotgun (WGS) entry which is preliminary data.</text>
</comment>
<name>A0A2T5G4Q0_9BACL</name>
<dbReference type="EMBL" id="PEBW01000007">
    <property type="protein sequence ID" value="PTQ51135.1"/>
    <property type="molecule type" value="Genomic_DNA"/>
</dbReference>
<gene>
    <name evidence="6" type="ORF">BLITH_0565</name>
</gene>
<reference evidence="6 7" key="1">
    <citation type="submission" date="2017-08" db="EMBL/GenBank/DDBJ databases">
        <title>Burning lignite coal seam in the remote Altai Mountains harbors a hydrogen-driven thermophilic microbial community.</title>
        <authorList>
            <person name="Kadnikov V.V."/>
            <person name="Mardanov A.V."/>
            <person name="Ivasenko D."/>
            <person name="Beletsky A.V."/>
            <person name="Karnachuk O.V."/>
            <person name="Ravin N.V."/>
        </authorList>
    </citation>
    <scope>NUCLEOTIDE SEQUENCE [LARGE SCALE GENOMIC DNA]</scope>
    <source>
        <strain evidence="6">AL31</strain>
    </source>
</reference>
<comment type="similarity">
    <text evidence="2">Belongs to the LemA family.</text>
</comment>
<keyword evidence="5" id="KW-0472">Membrane</keyword>